<feature type="domain" description="O-antigen ligase-related" evidence="6">
    <location>
        <begin position="308"/>
        <end position="463"/>
    </location>
</feature>
<dbReference type="EMBL" id="MHOK01000017">
    <property type="protein sequence ID" value="OGZ61746.1"/>
    <property type="molecule type" value="Genomic_DNA"/>
</dbReference>
<keyword evidence="2 5" id="KW-0812">Transmembrane</keyword>
<accession>A0A1G2HGY1</accession>
<evidence type="ECO:0000259" key="6">
    <source>
        <dbReference type="Pfam" id="PF04932"/>
    </source>
</evidence>
<evidence type="ECO:0000256" key="1">
    <source>
        <dbReference type="ARBA" id="ARBA00004141"/>
    </source>
</evidence>
<keyword evidence="4 5" id="KW-0472">Membrane</keyword>
<evidence type="ECO:0000256" key="4">
    <source>
        <dbReference type="ARBA" id="ARBA00023136"/>
    </source>
</evidence>
<feature type="transmembrane region" description="Helical" evidence="5">
    <location>
        <begin position="152"/>
        <end position="170"/>
    </location>
</feature>
<dbReference type="Pfam" id="PF04932">
    <property type="entry name" value="Wzy_C"/>
    <property type="match status" value="1"/>
</dbReference>
<dbReference type="InterPro" id="IPR051533">
    <property type="entry name" value="WaaL-like"/>
</dbReference>
<evidence type="ECO:0000256" key="3">
    <source>
        <dbReference type="ARBA" id="ARBA00022989"/>
    </source>
</evidence>
<feature type="transmembrane region" description="Helical" evidence="5">
    <location>
        <begin position="261"/>
        <end position="285"/>
    </location>
</feature>
<protein>
    <recommendedName>
        <fullName evidence="6">O-antigen ligase-related domain-containing protein</fullName>
    </recommendedName>
</protein>
<dbReference type="PANTHER" id="PTHR37422:SF13">
    <property type="entry name" value="LIPOPOLYSACCHARIDE BIOSYNTHESIS PROTEIN PA4999-RELATED"/>
    <property type="match status" value="1"/>
</dbReference>
<dbReference type="GO" id="GO:0016020">
    <property type="term" value="C:membrane"/>
    <property type="evidence" value="ECO:0007669"/>
    <property type="project" value="UniProtKB-SubCell"/>
</dbReference>
<dbReference type="Proteomes" id="UP000176770">
    <property type="component" value="Unassembled WGS sequence"/>
</dbReference>
<dbReference type="InterPro" id="IPR007016">
    <property type="entry name" value="O-antigen_ligase-rel_domated"/>
</dbReference>
<dbReference type="PANTHER" id="PTHR37422">
    <property type="entry name" value="TEICHURONIC ACID BIOSYNTHESIS PROTEIN TUAE"/>
    <property type="match status" value="1"/>
</dbReference>
<proteinExistence type="predicted"/>
<feature type="transmembrane region" description="Helical" evidence="5">
    <location>
        <begin position="446"/>
        <end position="471"/>
    </location>
</feature>
<name>A0A1G2HGY1_9BACT</name>
<dbReference type="AlphaFoldDB" id="A0A1G2HGY1"/>
<feature type="transmembrane region" description="Helical" evidence="5">
    <location>
        <begin position="305"/>
        <end position="338"/>
    </location>
</feature>
<gene>
    <name evidence="7" type="ORF">A3F94_00940</name>
</gene>
<sequence>MNFKQIFKQPINVIFSASLALVILVALGIIPRFGGAFLVLVLILGFILRFPLRQGVSLFLRSIPFFIALPITQNFDNFSTWRIVLVVIFLKWLFTQTNWLKKETVLKSDLNKKYISIWLKKNKIEALGILFFGISFLSLFVAHDYIAGTKQIIYLLNAVFLFIVVKDLIAKDKGNFFEFTKNFAYSGILAVAVGYIQFISAYFTPAGVFHYWWGQVFSLGMYGTQWANIVTNFGNTWFSYSGDTLRLRMFSTFPDSHSFPIYVIMTLPSIMVLGFSRIKIFYSYLMGENKKLFKNLKWNSPQANFIVGLALLMLALILSGTRGIWLAILPTMAAVWILKRMGIPKRFIKITANLSLLFLFMFPFYFGIVSFRQFQDTGFSAQASFARLRSLVSFSETSNSGRIYIWKETIESISKSPLLGVGAGNYPVVLDELQTAARAGASAHNLYLHIASTIGVFGLLVFLWFLWDLLIKSIKYLKHNKHPLYSLYIAVSLFSFVWIFSYLMTDAALFDGRASLAFMALLGTMVPILNKKNE</sequence>
<evidence type="ECO:0000256" key="5">
    <source>
        <dbReference type="SAM" id="Phobius"/>
    </source>
</evidence>
<feature type="transmembrane region" description="Helical" evidence="5">
    <location>
        <begin position="350"/>
        <end position="371"/>
    </location>
</feature>
<feature type="transmembrane region" description="Helical" evidence="5">
    <location>
        <begin position="182"/>
        <end position="203"/>
    </location>
</feature>
<feature type="transmembrane region" description="Helical" evidence="5">
    <location>
        <begin position="36"/>
        <end position="52"/>
    </location>
</feature>
<evidence type="ECO:0000256" key="2">
    <source>
        <dbReference type="ARBA" id="ARBA00022692"/>
    </source>
</evidence>
<feature type="transmembrane region" description="Helical" evidence="5">
    <location>
        <begin position="12"/>
        <end position="30"/>
    </location>
</feature>
<feature type="transmembrane region" description="Helical" evidence="5">
    <location>
        <begin position="483"/>
        <end position="504"/>
    </location>
</feature>
<dbReference type="STRING" id="1802165.A3F94_00940"/>
<comment type="subcellular location">
    <subcellularLocation>
        <location evidence="1">Membrane</location>
        <topology evidence="1">Multi-pass membrane protein</topology>
    </subcellularLocation>
</comment>
<organism evidence="7 8">
    <name type="scientific">Candidatus Spechtbacteria bacterium RIFCSPLOWO2_12_FULL_38_22</name>
    <dbReference type="NCBI Taxonomy" id="1802165"/>
    <lineage>
        <taxon>Bacteria</taxon>
        <taxon>Candidatus Spechtiibacteriota</taxon>
    </lineage>
</organism>
<comment type="caution">
    <text evidence="7">The sequence shown here is derived from an EMBL/GenBank/DDBJ whole genome shotgun (WGS) entry which is preliminary data.</text>
</comment>
<reference evidence="7 8" key="1">
    <citation type="journal article" date="2016" name="Nat. Commun.">
        <title>Thousands of microbial genomes shed light on interconnected biogeochemical processes in an aquifer system.</title>
        <authorList>
            <person name="Anantharaman K."/>
            <person name="Brown C.T."/>
            <person name="Hug L.A."/>
            <person name="Sharon I."/>
            <person name="Castelle C.J."/>
            <person name="Probst A.J."/>
            <person name="Thomas B.C."/>
            <person name="Singh A."/>
            <person name="Wilkins M.J."/>
            <person name="Karaoz U."/>
            <person name="Brodie E.L."/>
            <person name="Williams K.H."/>
            <person name="Hubbard S.S."/>
            <person name="Banfield J.F."/>
        </authorList>
    </citation>
    <scope>NUCLEOTIDE SEQUENCE [LARGE SCALE GENOMIC DNA]</scope>
</reference>
<feature type="transmembrane region" description="Helical" evidence="5">
    <location>
        <begin position="126"/>
        <end position="146"/>
    </location>
</feature>
<keyword evidence="3 5" id="KW-1133">Transmembrane helix</keyword>
<evidence type="ECO:0000313" key="8">
    <source>
        <dbReference type="Proteomes" id="UP000176770"/>
    </source>
</evidence>
<evidence type="ECO:0000313" key="7">
    <source>
        <dbReference type="EMBL" id="OGZ61746.1"/>
    </source>
</evidence>